<dbReference type="Proteomes" id="UP000237000">
    <property type="component" value="Unassembled WGS sequence"/>
</dbReference>
<evidence type="ECO:0000313" key="2">
    <source>
        <dbReference type="Proteomes" id="UP000237000"/>
    </source>
</evidence>
<evidence type="ECO:0000313" key="1">
    <source>
        <dbReference type="EMBL" id="PON99144.1"/>
    </source>
</evidence>
<comment type="caution">
    <text evidence="1">The sequence shown here is derived from an EMBL/GenBank/DDBJ whole genome shotgun (WGS) entry which is preliminary data.</text>
</comment>
<feature type="non-terminal residue" evidence="1">
    <location>
        <position position="1"/>
    </location>
</feature>
<reference evidence="2" key="1">
    <citation type="submission" date="2016-06" db="EMBL/GenBank/DDBJ databases">
        <title>Parallel loss of symbiosis genes in relatives of nitrogen-fixing non-legume Parasponia.</title>
        <authorList>
            <person name="Van Velzen R."/>
            <person name="Holmer R."/>
            <person name="Bu F."/>
            <person name="Rutten L."/>
            <person name="Van Zeijl A."/>
            <person name="Liu W."/>
            <person name="Santuari L."/>
            <person name="Cao Q."/>
            <person name="Sharma T."/>
            <person name="Shen D."/>
            <person name="Roswanjaya Y."/>
            <person name="Wardhani T."/>
            <person name="Kalhor M.S."/>
            <person name="Jansen J."/>
            <person name="Van den Hoogen J."/>
            <person name="Gungor B."/>
            <person name="Hartog M."/>
            <person name="Hontelez J."/>
            <person name="Verver J."/>
            <person name="Yang W.-C."/>
            <person name="Schijlen E."/>
            <person name="Repin R."/>
            <person name="Schilthuizen M."/>
            <person name="Schranz E."/>
            <person name="Heidstra R."/>
            <person name="Miyata K."/>
            <person name="Fedorova E."/>
            <person name="Kohlen W."/>
            <person name="Bisseling T."/>
            <person name="Smit S."/>
            <person name="Geurts R."/>
        </authorList>
    </citation>
    <scope>NUCLEOTIDE SEQUENCE [LARGE SCALE GENOMIC DNA]</scope>
    <source>
        <strain evidence="2">cv. RG33-2</strain>
    </source>
</reference>
<dbReference type="AlphaFoldDB" id="A0A2P5FMZ3"/>
<sequence>SAIKEVLCKQNPDILVSQEIKEGFGTTALRESLLWMSLLLGIRFNVSSLHNKKDDRYRKKQLTRNPNTEQESILCSFVFKALTLFLKQALCLKLNPDRFVPA</sequence>
<proteinExistence type="predicted"/>
<name>A0A2P5FMZ3_TREOI</name>
<accession>A0A2P5FMZ3</accession>
<keyword evidence="2" id="KW-1185">Reference proteome</keyword>
<dbReference type="EMBL" id="JXTC01000020">
    <property type="protein sequence ID" value="PON99144.1"/>
    <property type="molecule type" value="Genomic_DNA"/>
</dbReference>
<protein>
    <recommendedName>
        <fullName evidence="3">Endonuclease/exonuclease/phosphatase</fullName>
    </recommendedName>
</protein>
<gene>
    <name evidence="1" type="ORF">TorRG33x02_050040</name>
</gene>
<organism evidence="1 2">
    <name type="scientific">Trema orientale</name>
    <name type="common">Charcoal tree</name>
    <name type="synonym">Celtis orientalis</name>
    <dbReference type="NCBI Taxonomy" id="63057"/>
    <lineage>
        <taxon>Eukaryota</taxon>
        <taxon>Viridiplantae</taxon>
        <taxon>Streptophyta</taxon>
        <taxon>Embryophyta</taxon>
        <taxon>Tracheophyta</taxon>
        <taxon>Spermatophyta</taxon>
        <taxon>Magnoliopsida</taxon>
        <taxon>eudicotyledons</taxon>
        <taxon>Gunneridae</taxon>
        <taxon>Pentapetalae</taxon>
        <taxon>rosids</taxon>
        <taxon>fabids</taxon>
        <taxon>Rosales</taxon>
        <taxon>Cannabaceae</taxon>
        <taxon>Trema</taxon>
    </lineage>
</organism>
<dbReference type="InParanoid" id="A0A2P5FMZ3"/>
<evidence type="ECO:0008006" key="3">
    <source>
        <dbReference type="Google" id="ProtNLM"/>
    </source>
</evidence>